<accession>L8HFP1</accession>
<dbReference type="EMBL" id="KB007830">
    <property type="protein sequence ID" value="ELR24349.1"/>
    <property type="molecule type" value="Genomic_DNA"/>
</dbReference>
<evidence type="ECO:0008006" key="9">
    <source>
        <dbReference type="Google" id="ProtNLM"/>
    </source>
</evidence>
<feature type="region of interest" description="Disordered" evidence="6">
    <location>
        <begin position="226"/>
        <end position="249"/>
    </location>
</feature>
<protein>
    <recommendedName>
        <fullName evidence="9">TFIIF beta subunit N-terminal domain-containing protein</fullName>
    </recommendedName>
</protein>
<evidence type="ECO:0000256" key="2">
    <source>
        <dbReference type="ARBA" id="ARBA00023015"/>
    </source>
</evidence>
<dbReference type="AlphaFoldDB" id="L8HFP1"/>
<keyword evidence="8" id="KW-1185">Reference proteome</keyword>
<dbReference type="KEGG" id="acan:ACA1_165590"/>
<evidence type="ECO:0000256" key="5">
    <source>
        <dbReference type="ARBA" id="ARBA00023242"/>
    </source>
</evidence>
<evidence type="ECO:0000256" key="1">
    <source>
        <dbReference type="ARBA" id="ARBA00004123"/>
    </source>
</evidence>
<gene>
    <name evidence="7" type="ORF">ACA1_165590</name>
</gene>
<evidence type="ECO:0000313" key="7">
    <source>
        <dbReference type="EMBL" id="ELR24349.1"/>
    </source>
</evidence>
<dbReference type="RefSeq" id="XP_004354046.1">
    <property type="nucleotide sequence ID" value="XM_004353994.1"/>
</dbReference>
<dbReference type="GO" id="GO:0003677">
    <property type="term" value="F:DNA binding"/>
    <property type="evidence" value="ECO:0007669"/>
    <property type="project" value="UniProtKB-KW"/>
</dbReference>
<dbReference type="InterPro" id="IPR011039">
    <property type="entry name" value="TFIIF_interaction"/>
</dbReference>
<proteinExistence type="predicted"/>
<reference evidence="7 8" key="1">
    <citation type="journal article" date="2013" name="Genome Biol.">
        <title>Genome of Acanthamoeba castellanii highlights extensive lateral gene transfer and early evolution of tyrosine kinase signaling.</title>
        <authorList>
            <person name="Clarke M."/>
            <person name="Lohan A.J."/>
            <person name="Liu B."/>
            <person name="Lagkouvardos I."/>
            <person name="Roy S."/>
            <person name="Zafar N."/>
            <person name="Bertelli C."/>
            <person name="Schilde C."/>
            <person name="Kianianmomeni A."/>
            <person name="Burglin T.R."/>
            <person name="Frech C."/>
            <person name="Turcotte B."/>
            <person name="Kopec K.O."/>
            <person name="Synnott J.M."/>
            <person name="Choo C."/>
            <person name="Paponov I."/>
            <person name="Finkler A."/>
            <person name="Soon Heng Tan C."/>
            <person name="Hutchins A.P."/>
            <person name="Weinmeier T."/>
            <person name="Rattei T."/>
            <person name="Chu J.S."/>
            <person name="Gimenez G."/>
            <person name="Irimia M."/>
            <person name="Rigden D.J."/>
            <person name="Fitzpatrick D.A."/>
            <person name="Lorenzo-Morales J."/>
            <person name="Bateman A."/>
            <person name="Chiu C.H."/>
            <person name="Tang P."/>
            <person name="Hegemann P."/>
            <person name="Fromm H."/>
            <person name="Raoult D."/>
            <person name="Greub G."/>
            <person name="Miranda-Saavedra D."/>
            <person name="Chen N."/>
            <person name="Nash P."/>
            <person name="Ginger M.L."/>
            <person name="Horn M."/>
            <person name="Schaap P."/>
            <person name="Caler L."/>
            <person name="Loftus B."/>
        </authorList>
    </citation>
    <scope>NUCLEOTIDE SEQUENCE [LARGE SCALE GENOMIC DNA]</scope>
    <source>
        <strain evidence="7 8">Neff</strain>
    </source>
</reference>
<sequence length="249" mass="26070">MEKGQQAVAAAAVEREVDMRRAGRRVFLIKAPVYLAKAWAEAGAGADLGRLFLNPAALPVIEGRSGAINGGRLGGGRARAHHLLREAARAILLLLGQRKGLRGGGCGTRAAGRAAGVQQGVQIVREGARGEGERQDARAQAHRQQRDRHQAPATLATQAEEEGGPGAGQDDPDAAIGAHRAHLLLLPATGALVAHGAARVHAAARGLPQGGAQRGLHLQQEVLREDASTFELRPEFREEKKKPAADPPA</sequence>
<feature type="compositionally biased region" description="Basic and acidic residues" evidence="6">
    <location>
        <begin position="127"/>
        <end position="139"/>
    </location>
</feature>
<dbReference type="SUPFAM" id="SSF50916">
    <property type="entry name" value="Rap30/74 interaction domains"/>
    <property type="match status" value="1"/>
</dbReference>
<dbReference type="VEuPathDB" id="AmoebaDB:ACA1_165590"/>
<dbReference type="GO" id="GO:0006367">
    <property type="term" value="P:transcription initiation at RNA polymerase II promoter"/>
    <property type="evidence" value="ECO:0007669"/>
    <property type="project" value="InterPro"/>
</dbReference>
<feature type="region of interest" description="Disordered" evidence="6">
    <location>
        <begin position="127"/>
        <end position="174"/>
    </location>
</feature>
<comment type="subcellular location">
    <subcellularLocation>
        <location evidence="1">Nucleus</location>
    </subcellularLocation>
</comment>
<keyword evidence="3" id="KW-0238">DNA-binding</keyword>
<dbReference type="GeneID" id="14925371"/>
<keyword evidence="2" id="KW-0805">Transcription regulation</keyword>
<evidence type="ECO:0000256" key="4">
    <source>
        <dbReference type="ARBA" id="ARBA00023163"/>
    </source>
</evidence>
<dbReference type="Proteomes" id="UP000011083">
    <property type="component" value="Unassembled WGS sequence"/>
</dbReference>
<keyword evidence="4" id="KW-0804">Transcription</keyword>
<organism evidence="7 8">
    <name type="scientific">Acanthamoeba castellanii (strain ATCC 30010 / Neff)</name>
    <dbReference type="NCBI Taxonomy" id="1257118"/>
    <lineage>
        <taxon>Eukaryota</taxon>
        <taxon>Amoebozoa</taxon>
        <taxon>Discosea</taxon>
        <taxon>Longamoebia</taxon>
        <taxon>Centramoebida</taxon>
        <taxon>Acanthamoebidae</taxon>
        <taxon>Acanthamoeba</taxon>
    </lineage>
</organism>
<dbReference type="GO" id="GO:0005634">
    <property type="term" value="C:nucleus"/>
    <property type="evidence" value="ECO:0007669"/>
    <property type="project" value="UniProtKB-SubCell"/>
</dbReference>
<keyword evidence="5" id="KW-0539">Nucleus</keyword>
<name>L8HFP1_ACACF</name>
<evidence type="ECO:0000256" key="6">
    <source>
        <dbReference type="SAM" id="MobiDB-lite"/>
    </source>
</evidence>
<evidence type="ECO:0000256" key="3">
    <source>
        <dbReference type="ARBA" id="ARBA00023125"/>
    </source>
</evidence>
<evidence type="ECO:0000313" key="8">
    <source>
        <dbReference type="Proteomes" id="UP000011083"/>
    </source>
</evidence>